<comment type="catalytic activity">
    <reaction evidence="13">
        <text>L-threonyl-[protein] + ATP = O-phospho-L-threonyl-[protein] + ADP + H(+)</text>
        <dbReference type="Rhea" id="RHEA:46608"/>
        <dbReference type="Rhea" id="RHEA-COMP:11060"/>
        <dbReference type="Rhea" id="RHEA-COMP:11605"/>
        <dbReference type="ChEBI" id="CHEBI:15378"/>
        <dbReference type="ChEBI" id="CHEBI:30013"/>
        <dbReference type="ChEBI" id="CHEBI:30616"/>
        <dbReference type="ChEBI" id="CHEBI:61977"/>
        <dbReference type="ChEBI" id="CHEBI:456216"/>
        <dbReference type="EC" id="2.7.11.1"/>
    </reaction>
</comment>
<evidence type="ECO:0000256" key="15">
    <source>
        <dbReference type="PROSITE-ProRule" id="PRU10141"/>
    </source>
</evidence>
<dbReference type="PANTHER" id="PTHR22988:SF66">
    <property type="entry name" value="SERINE_THREONINE-PROTEIN KINASE GENGHIS KHAN"/>
    <property type="match status" value="1"/>
</dbReference>
<dbReference type="Gene3D" id="2.30.29.30">
    <property type="entry name" value="Pleckstrin-homology domain (PH domain)/Phosphotyrosine-binding domain (PTB)"/>
    <property type="match status" value="1"/>
</dbReference>
<dbReference type="SUPFAM" id="SSF57889">
    <property type="entry name" value="Cysteine-rich domain"/>
    <property type="match status" value="1"/>
</dbReference>
<dbReference type="InterPro" id="IPR017441">
    <property type="entry name" value="Protein_kinase_ATP_BS"/>
</dbReference>
<evidence type="ECO:0000256" key="13">
    <source>
        <dbReference type="ARBA" id="ARBA00047899"/>
    </source>
</evidence>
<dbReference type="FunFam" id="3.30.200.20:FF:001055">
    <property type="entry name" value="Serine/threonine-protein kinase MRCK beta"/>
    <property type="match status" value="1"/>
</dbReference>
<dbReference type="Pfam" id="PF00433">
    <property type="entry name" value="Pkinase_C"/>
    <property type="match status" value="1"/>
</dbReference>
<dbReference type="InterPro" id="IPR000961">
    <property type="entry name" value="AGC-kinase_C"/>
</dbReference>
<proteinExistence type="inferred from homology"/>
<evidence type="ECO:0000256" key="5">
    <source>
        <dbReference type="ARBA" id="ARBA00022679"/>
    </source>
</evidence>
<feature type="compositionally biased region" description="Basic and acidic residues" evidence="17">
    <location>
        <begin position="1590"/>
        <end position="1603"/>
    </location>
</feature>
<feature type="compositionally biased region" description="Polar residues" evidence="17">
    <location>
        <begin position="1781"/>
        <end position="1791"/>
    </location>
</feature>
<evidence type="ECO:0000256" key="17">
    <source>
        <dbReference type="SAM" id="MobiDB-lite"/>
    </source>
</evidence>
<evidence type="ECO:0000256" key="1">
    <source>
        <dbReference type="ARBA" id="ARBA00005719"/>
    </source>
</evidence>
<dbReference type="InterPro" id="IPR011993">
    <property type="entry name" value="PH-like_dom_sf"/>
</dbReference>
<dbReference type="InterPro" id="IPR046349">
    <property type="entry name" value="C1-like_sf"/>
</dbReference>
<dbReference type="SMART" id="SM00133">
    <property type="entry name" value="S_TK_X"/>
    <property type="match status" value="1"/>
</dbReference>
<feature type="region of interest" description="Disordered" evidence="17">
    <location>
        <begin position="1580"/>
        <end position="1654"/>
    </location>
</feature>
<feature type="domain" description="CRIB" evidence="20">
    <location>
        <begin position="1607"/>
        <end position="1620"/>
    </location>
</feature>
<evidence type="ECO:0000256" key="4">
    <source>
        <dbReference type="ARBA" id="ARBA00022553"/>
    </source>
</evidence>
<feature type="region of interest" description="Disordered" evidence="17">
    <location>
        <begin position="549"/>
        <end position="579"/>
    </location>
</feature>
<reference evidence="24" key="1">
    <citation type="submission" date="2016-11" db="UniProtKB">
        <authorList>
            <consortium name="WormBaseParasite"/>
        </authorList>
    </citation>
    <scope>IDENTIFICATION</scope>
</reference>
<feature type="coiled-coil region" evidence="16">
    <location>
        <begin position="826"/>
        <end position="884"/>
    </location>
</feature>
<evidence type="ECO:0000256" key="16">
    <source>
        <dbReference type="SAM" id="Coils"/>
    </source>
</evidence>
<dbReference type="CDD" id="cd05597">
    <property type="entry name" value="STKc_DMPK_like"/>
    <property type="match status" value="1"/>
</dbReference>
<keyword evidence="4" id="KW-0597">Phosphoprotein</keyword>
<evidence type="ECO:0000256" key="12">
    <source>
        <dbReference type="ARBA" id="ARBA00023054"/>
    </source>
</evidence>
<dbReference type="eggNOG" id="KOG0612">
    <property type="taxonomic scope" value="Eukaryota"/>
</dbReference>
<name>A0A1I7SAP7_BURXY</name>
<dbReference type="PROSITE" id="PS50081">
    <property type="entry name" value="ZF_DAG_PE_2"/>
    <property type="match status" value="1"/>
</dbReference>
<feature type="domain" description="Phorbol-ester/DAG-type" evidence="19">
    <location>
        <begin position="994"/>
        <end position="1044"/>
    </location>
</feature>
<feature type="compositionally biased region" description="Polar residues" evidence="17">
    <location>
        <begin position="785"/>
        <end position="807"/>
    </location>
</feature>
<dbReference type="PROSITE" id="PS00107">
    <property type="entry name" value="PROTEIN_KINASE_ATP"/>
    <property type="match status" value="1"/>
</dbReference>
<dbReference type="Pfam" id="PF00780">
    <property type="entry name" value="CNH"/>
    <property type="match status" value="1"/>
</dbReference>
<dbReference type="InterPro" id="IPR011009">
    <property type="entry name" value="Kinase-like_dom_sf"/>
</dbReference>
<feature type="compositionally biased region" description="Basic and acidic residues" evidence="17">
    <location>
        <begin position="549"/>
        <end position="566"/>
    </location>
</feature>
<feature type="region of interest" description="Disordered" evidence="17">
    <location>
        <begin position="1755"/>
        <end position="1812"/>
    </location>
</feature>
<organism evidence="23 24">
    <name type="scientific">Bursaphelenchus xylophilus</name>
    <name type="common">Pinewood nematode worm</name>
    <name type="synonym">Aphelenchoides xylophilus</name>
    <dbReference type="NCBI Taxonomy" id="6326"/>
    <lineage>
        <taxon>Eukaryota</taxon>
        <taxon>Metazoa</taxon>
        <taxon>Ecdysozoa</taxon>
        <taxon>Nematoda</taxon>
        <taxon>Chromadorea</taxon>
        <taxon>Rhabditida</taxon>
        <taxon>Tylenchina</taxon>
        <taxon>Tylenchomorpha</taxon>
        <taxon>Aphelenchoidea</taxon>
        <taxon>Aphelenchoididae</taxon>
        <taxon>Bursaphelenchus</taxon>
    </lineage>
</organism>
<feature type="compositionally biased region" description="Basic and acidic residues" evidence="17">
    <location>
        <begin position="1795"/>
        <end position="1805"/>
    </location>
</feature>
<dbReference type="GO" id="GO:0106310">
    <property type="term" value="F:protein serine kinase activity"/>
    <property type="evidence" value="ECO:0007669"/>
    <property type="project" value="RHEA"/>
</dbReference>
<evidence type="ECO:0000256" key="2">
    <source>
        <dbReference type="ARBA" id="ARBA00012513"/>
    </source>
</evidence>
<dbReference type="InterPro" id="IPR000095">
    <property type="entry name" value="CRIB_dom"/>
</dbReference>
<dbReference type="Pfam" id="PF00130">
    <property type="entry name" value="C1_1"/>
    <property type="match status" value="1"/>
</dbReference>
<dbReference type="InterPro" id="IPR017892">
    <property type="entry name" value="Pkinase_C"/>
</dbReference>
<dbReference type="WBParaSite" id="BXY_1009400.1">
    <property type="protein sequence ID" value="BXY_1009400.1"/>
    <property type="gene ID" value="BXY_1009400"/>
</dbReference>
<feature type="domain" description="CNH" evidence="21">
    <location>
        <begin position="1233"/>
        <end position="1539"/>
    </location>
</feature>
<evidence type="ECO:0000259" key="22">
    <source>
        <dbReference type="PROSITE" id="PS51285"/>
    </source>
</evidence>
<dbReference type="FunFam" id="1.10.510.10:FF:000014">
    <property type="entry name" value="Non-specific serine/threonine protein kinase"/>
    <property type="match status" value="1"/>
</dbReference>
<dbReference type="Gene3D" id="3.30.60.20">
    <property type="match status" value="1"/>
</dbReference>
<evidence type="ECO:0000256" key="6">
    <source>
        <dbReference type="ARBA" id="ARBA00022723"/>
    </source>
</evidence>
<feature type="binding site" evidence="15">
    <location>
        <position position="104"/>
    </location>
    <ligand>
        <name>ATP</name>
        <dbReference type="ChEBI" id="CHEBI:30616"/>
    </ligand>
</feature>
<feature type="domain" description="Protein kinase" evidence="18">
    <location>
        <begin position="75"/>
        <end position="340"/>
    </location>
</feature>
<keyword evidence="12 16" id="KW-0175">Coiled coil</keyword>
<dbReference type="Pfam" id="PF00069">
    <property type="entry name" value="Pkinase"/>
    <property type="match status" value="1"/>
</dbReference>
<dbReference type="CDD" id="cd20809">
    <property type="entry name" value="C1_MRCK"/>
    <property type="match status" value="1"/>
</dbReference>
<dbReference type="PROSITE" id="PS50108">
    <property type="entry name" value="CRIB"/>
    <property type="match status" value="1"/>
</dbReference>
<keyword evidence="6" id="KW-0479">Metal-binding</keyword>
<evidence type="ECO:0000256" key="11">
    <source>
        <dbReference type="ARBA" id="ARBA00022840"/>
    </source>
</evidence>
<keyword evidence="3" id="KW-0723">Serine/threonine-protein kinase</keyword>
<dbReference type="SMART" id="SM00220">
    <property type="entry name" value="S_TKc"/>
    <property type="match status" value="1"/>
</dbReference>
<evidence type="ECO:0000256" key="10">
    <source>
        <dbReference type="ARBA" id="ARBA00022833"/>
    </source>
</evidence>
<dbReference type="InterPro" id="IPR050839">
    <property type="entry name" value="Rho-assoc_Ser/Thr_Kinase"/>
</dbReference>
<comment type="similarity">
    <text evidence="1">Belongs to the protein kinase superfamily. AGC Ser/Thr protein kinase family. DMPK subfamily.</text>
</comment>
<dbReference type="PROSITE" id="PS00108">
    <property type="entry name" value="PROTEIN_KINASE_ST"/>
    <property type="match status" value="1"/>
</dbReference>
<dbReference type="SMART" id="SM00109">
    <property type="entry name" value="C1"/>
    <property type="match status" value="1"/>
</dbReference>
<keyword evidence="10" id="KW-0862">Zinc</keyword>
<evidence type="ECO:0000256" key="9">
    <source>
        <dbReference type="ARBA" id="ARBA00022777"/>
    </source>
</evidence>
<dbReference type="InterPro" id="IPR002219">
    <property type="entry name" value="PKC_DAG/PE"/>
</dbReference>
<dbReference type="CDD" id="cd00132">
    <property type="entry name" value="CRIB"/>
    <property type="match status" value="1"/>
</dbReference>
<evidence type="ECO:0000256" key="3">
    <source>
        <dbReference type="ARBA" id="ARBA00022527"/>
    </source>
</evidence>
<dbReference type="PROSITE" id="PS51285">
    <property type="entry name" value="AGC_KINASE_CTER"/>
    <property type="match status" value="1"/>
</dbReference>
<dbReference type="GO" id="GO:0005524">
    <property type="term" value="F:ATP binding"/>
    <property type="evidence" value="ECO:0007669"/>
    <property type="project" value="UniProtKB-UniRule"/>
</dbReference>
<keyword evidence="7 15" id="KW-0547">Nucleotide-binding</keyword>
<dbReference type="PANTHER" id="PTHR22988">
    <property type="entry name" value="MYOTONIC DYSTROPHY S/T KINASE-RELATED"/>
    <property type="match status" value="1"/>
</dbReference>
<evidence type="ECO:0000259" key="19">
    <source>
        <dbReference type="PROSITE" id="PS50081"/>
    </source>
</evidence>
<dbReference type="SUPFAM" id="SSF56112">
    <property type="entry name" value="Protein kinase-like (PK-like)"/>
    <property type="match status" value="1"/>
</dbReference>
<evidence type="ECO:0000313" key="23">
    <source>
        <dbReference type="Proteomes" id="UP000095284"/>
    </source>
</evidence>
<feature type="region of interest" description="Disordered" evidence="17">
    <location>
        <begin position="1681"/>
        <end position="1705"/>
    </location>
</feature>
<keyword evidence="5" id="KW-0808">Transferase</keyword>
<feature type="compositionally biased region" description="Low complexity" evidence="17">
    <location>
        <begin position="1636"/>
        <end position="1649"/>
    </location>
</feature>
<accession>A0A1I7SAP7</accession>
<dbReference type="PROSITE" id="PS00479">
    <property type="entry name" value="ZF_DAG_PE_1"/>
    <property type="match status" value="1"/>
</dbReference>
<evidence type="ECO:0000259" key="18">
    <source>
        <dbReference type="PROSITE" id="PS50011"/>
    </source>
</evidence>
<dbReference type="GO" id="GO:0005737">
    <property type="term" value="C:cytoplasm"/>
    <property type="evidence" value="ECO:0007669"/>
    <property type="project" value="TreeGrafter"/>
</dbReference>
<comment type="catalytic activity">
    <reaction evidence="14">
        <text>L-seryl-[protein] + ATP = O-phospho-L-seryl-[protein] + ADP + H(+)</text>
        <dbReference type="Rhea" id="RHEA:17989"/>
        <dbReference type="Rhea" id="RHEA-COMP:9863"/>
        <dbReference type="Rhea" id="RHEA-COMP:11604"/>
        <dbReference type="ChEBI" id="CHEBI:15378"/>
        <dbReference type="ChEBI" id="CHEBI:29999"/>
        <dbReference type="ChEBI" id="CHEBI:30616"/>
        <dbReference type="ChEBI" id="CHEBI:83421"/>
        <dbReference type="ChEBI" id="CHEBI:456216"/>
        <dbReference type="EC" id="2.7.11.1"/>
    </reaction>
</comment>
<dbReference type="PROSITE" id="PS50011">
    <property type="entry name" value="PROTEIN_KINASE_DOM"/>
    <property type="match status" value="1"/>
</dbReference>
<feature type="compositionally biased region" description="Polar residues" evidence="17">
    <location>
        <begin position="1692"/>
        <end position="1702"/>
    </location>
</feature>
<feature type="region of interest" description="Disordered" evidence="17">
    <location>
        <begin position="782"/>
        <end position="817"/>
    </location>
</feature>
<feature type="domain" description="AGC-kinase C-terminal" evidence="22">
    <location>
        <begin position="341"/>
        <end position="411"/>
    </location>
</feature>
<dbReference type="EC" id="2.7.11.1" evidence="2"/>
<dbReference type="InterPro" id="IPR057529">
    <property type="entry name" value="MRCK/ROCK_PH"/>
</dbReference>
<dbReference type="GO" id="GO:0005856">
    <property type="term" value="C:cytoskeleton"/>
    <property type="evidence" value="ECO:0007669"/>
    <property type="project" value="TreeGrafter"/>
</dbReference>
<dbReference type="Proteomes" id="UP000095284">
    <property type="component" value="Unplaced"/>
</dbReference>
<keyword evidence="9" id="KW-0418">Kinase</keyword>
<dbReference type="Pfam" id="PF25346">
    <property type="entry name" value="PH_MRCK"/>
    <property type="match status" value="1"/>
</dbReference>
<protein>
    <recommendedName>
        <fullName evidence="2">non-specific serine/threonine protein kinase</fullName>
        <ecNumber evidence="2">2.7.11.1</ecNumber>
    </recommendedName>
</protein>
<dbReference type="InterPro" id="IPR000719">
    <property type="entry name" value="Prot_kinase_dom"/>
</dbReference>
<dbReference type="GO" id="GO:0004674">
    <property type="term" value="F:protein serine/threonine kinase activity"/>
    <property type="evidence" value="ECO:0007669"/>
    <property type="project" value="UniProtKB-KW"/>
</dbReference>
<dbReference type="GO" id="GO:0008270">
    <property type="term" value="F:zinc ion binding"/>
    <property type="evidence" value="ECO:0007669"/>
    <property type="project" value="UniProtKB-KW"/>
</dbReference>
<dbReference type="InterPro" id="IPR001180">
    <property type="entry name" value="CNH_dom"/>
</dbReference>
<evidence type="ECO:0000256" key="14">
    <source>
        <dbReference type="ARBA" id="ARBA00048679"/>
    </source>
</evidence>
<evidence type="ECO:0000313" key="24">
    <source>
        <dbReference type="WBParaSite" id="BXY_1009400.1"/>
    </source>
</evidence>
<evidence type="ECO:0000259" key="20">
    <source>
        <dbReference type="PROSITE" id="PS50108"/>
    </source>
</evidence>
<keyword evidence="8" id="KW-0863">Zinc-finger</keyword>
<dbReference type="PROSITE" id="PS50219">
    <property type="entry name" value="CNH"/>
    <property type="match status" value="1"/>
</dbReference>
<dbReference type="SMART" id="SM00036">
    <property type="entry name" value="CNH"/>
    <property type="match status" value="1"/>
</dbReference>
<evidence type="ECO:0000256" key="7">
    <source>
        <dbReference type="ARBA" id="ARBA00022741"/>
    </source>
</evidence>
<dbReference type="InterPro" id="IPR008271">
    <property type="entry name" value="Ser/Thr_kinase_AS"/>
</dbReference>
<evidence type="ECO:0000259" key="21">
    <source>
        <dbReference type="PROSITE" id="PS50219"/>
    </source>
</evidence>
<dbReference type="Gene3D" id="3.30.200.20">
    <property type="entry name" value="Phosphorylase Kinase, domain 1"/>
    <property type="match status" value="1"/>
</dbReference>
<dbReference type="GO" id="GO:0031032">
    <property type="term" value="P:actomyosin structure organization"/>
    <property type="evidence" value="ECO:0007669"/>
    <property type="project" value="TreeGrafter"/>
</dbReference>
<evidence type="ECO:0000256" key="8">
    <source>
        <dbReference type="ARBA" id="ARBA00022771"/>
    </source>
</evidence>
<dbReference type="Gene3D" id="1.10.510.10">
    <property type="entry name" value="Transferase(Phosphotransferase) domain 1"/>
    <property type="match status" value="1"/>
</dbReference>
<keyword evidence="11 15" id="KW-0067">ATP-binding</keyword>
<sequence length="1812" mass="205303">MSALERLKKLERLYLCGAPYDSSLSLETLLDSLVCLYDECCNSTLRREKSIAEFVDYVRPTVNQVKALRLSREDFDVLKVIGRGSFGEVAVVKLKNTDKVFAMKILNKWEMLKRAETACFKEERDVMVFGDRQWITNIHFAFQDEKNLYLVMEYYVGGDLLTLLSKFEVRLPESMTRFYVAEMILAIDSVHQLGYVHRDIKPDNILLDRSGHIKLGDFGSCLKRLPDGTVRATTAVGTPDYISPETLRAVESGHETYGAECDWWSLGICMYEMLFGETPFYADSLVDTYGQIMNHEQMFEFPEDIEISDAAKDLVSKLICAREQRLGKNGLEDFRNHPFFEGIDWQNIRNSTAPYVPEVSSETDTSNFDEFENDFTPVNTQPPNVSAAFTGHHLPFVGFTYTHGSQLSDMCNLAEATFAEGTESVKPEALERLENERSVLQKQLSGIMNSTKDEESETLIAQLKDEIQILKRRLEDEANQARPLKEANVEDLEKKVKDLKDKNRQLILEKQDLQRELEDNAERLTTLTSSESELSQKLDQLQSELIRAEESLDEEKRNRSRLESDLQHVQSNLKKSQEVVESLENDNQRLKKAAEEFELQSEHLSKELDAQRVTVSVLQAKLDVESSKGDEGEEVQRLNNELQRLQEHFNELRTAEEVKRAEIVENYKKEAEELQTRIKRLVVEHEEQQQRLESQSREKIEDLESGLGKKISALEAEIYSLKQENANLKQDNENLENRLQHALPQFSQEEMEELLRMVSDEKEAREHLQGLATRLATDMEALAQHSKSPSTPTNGQKQNIYSNSPYGTSDKAWGSRRMTKQAKYGRFEAQQQLEAEIRAKQQLQEELRKMRAKYDEMEKNLHVTRRKVQELERYESECQVLRERQNSELSPVAENNHLINPAFFNAIGQDFSSNYGSMRSPQDRRLLSDYESPVTRNSNLAYIPSNAPSYENTFSSASPMASFYSSTPEQRAQPVQKSYPKTLQSINNALNGKGHRFAYAILREPTKCGLCTSILVGLDRQGMTCQDCHIPCHVNCVSKISSECPVPEDQRRPLGIDPQKGTGTAYEGFLKTPKPAGIKKGWLITYVVVGDFKLYLYDCTCDKHGKPVQIETSVRQVFDMRDPEFKVDKVTENDAIHASKSELPKIFKVMCSQVLSPQNGNDTIGSQSSTSSNSNLQSPLRQYALLMTETEAEAKKWTIALNELKGLASRSGLVSKNAYGIKELVDMTALPLLRTAHCAAIIDRQKFVIGFQDCGLMCVELDKETITPVGGEKENNKRFVEKVEYDHEEQLLIAIVGNQKDRHVRLIPTAALDGRELKWIKVPETKGCHLLCVGHGAEGQHRTEPSANGSPITTQSTNQTPPHYFAVAVQKSVIVYEINRLEKRHHRLRDLAMPALPQTMRIIGGRLYVGYMSGFRVWDLIDNSQISLVNLEDGSLQFLNKTLYDARLLIPIDDTDLPSQYLLVFNNMGVYVDAYGHRSRAQELMFPCRVAENGFAYHAPYLCLHSDYQIDVFHVPNGEWVQTINLRKSRPLHEQGLLSLCYVADMPYLVYLSALNEPAENQLFVPPNCQSTIASAKGVQKRRRKFSVRTSRDDSQSRSDRRSALPISGPSGFVHVVHMGPGSVHDLQNHLMDLRSPSSSANTASNSTHSSEKARYPAIQAVQRSASASATSQHGLGAVMHQSHPNYHHSHLNQPRPLSSHSRNSEGAHLFNKVGQLVHPERLKTAATATTQSGPTPGPNAAPYATLLRPPWRKPKPNHPHRISASMSPPIFHRRTHNDRSIPSTADQSLAETLRMTRSESEAWRKSTAPFS</sequence>